<evidence type="ECO:0000313" key="12">
    <source>
        <dbReference type="Ensembl" id="ENSMAMP00000067799.1"/>
    </source>
</evidence>
<evidence type="ECO:0000256" key="3">
    <source>
        <dbReference type="ARBA" id="ARBA00022692"/>
    </source>
</evidence>
<protein>
    <recommendedName>
        <fullName evidence="11">Ig-like domain-containing protein</fullName>
    </recommendedName>
</protein>
<dbReference type="InterPro" id="IPR013106">
    <property type="entry name" value="Ig_V-set"/>
</dbReference>
<dbReference type="InterPro" id="IPR007110">
    <property type="entry name" value="Ig-like_dom"/>
</dbReference>
<dbReference type="GO" id="GO:0007166">
    <property type="term" value="P:cell surface receptor signaling pathway"/>
    <property type="evidence" value="ECO:0007669"/>
    <property type="project" value="TreeGrafter"/>
</dbReference>
<comment type="subcellular location">
    <subcellularLocation>
        <location evidence="1">Cell membrane</location>
        <topology evidence="1">Single-pass type I membrane protein</topology>
    </subcellularLocation>
</comment>
<evidence type="ECO:0000256" key="4">
    <source>
        <dbReference type="ARBA" id="ARBA00022729"/>
    </source>
</evidence>
<keyword evidence="4" id="KW-0732">Signal</keyword>
<dbReference type="SMART" id="SM00409">
    <property type="entry name" value="IG"/>
    <property type="match status" value="1"/>
</dbReference>
<keyword evidence="2" id="KW-1003">Cell membrane</keyword>
<dbReference type="GO" id="GO:0042130">
    <property type="term" value="P:negative regulation of T cell proliferation"/>
    <property type="evidence" value="ECO:0007669"/>
    <property type="project" value="TreeGrafter"/>
</dbReference>
<organism evidence="12 13">
    <name type="scientific">Mastacembelus armatus</name>
    <name type="common">zig-zag eel</name>
    <dbReference type="NCBI Taxonomy" id="205130"/>
    <lineage>
        <taxon>Eukaryota</taxon>
        <taxon>Metazoa</taxon>
        <taxon>Chordata</taxon>
        <taxon>Craniata</taxon>
        <taxon>Vertebrata</taxon>
        <taxon>Euteleostomi</taxon>
        <taxon>Actinopterygii</taxon>
        <taxon>Neopterygii</taxon>
        <taxon>Teleostei</taxon>
        <taxon>Neoteleostei</taxon>
        <taxon>Acanthomorphata</taxon>
        <taxon>Anabantaria</taxon>
        <taxon>Synbranchiformes</taxon>
        <taxon>Mastacembelidae</taxon>
        <taxon>Mastacembelus</taxon>
    </lineage>
</organism>
<evidence type="ECO:0000256" key="2">
    <source>
        <dbReference type="ARBA" id="ARBA00022475"/>
    </source>
</evidence>
<dbReference type="SMART" id="SM00406">
    <property type="entry name" value="IGv"/>
    <property type="match status" value="1"/>
</dbReference>
<evidence type="ECO:0000256" key="1">
    <source>
        <dbReference type="ARBA" id="ARBA00004251"/>
    </source>
</evidence>
<name>A0A7N8YLS4_9TELE</name>
<accession>A0A7N8YLS4</accession>
<sequence length="196" mass="22436">MSMIGCCDLDLILLSGPGDVTVKVTVGDDAILPCSLSTRENIVQNLFQWRKDGQKKVFLYDGGLTYSITSPHQDEQFKGRVFHFPDQLQFGNASIVIRNTKVTDSGNYTCDFPHLETGRLIFHISLIVGEYFDKTVSEVSICELQYGFMPRKRTTDAIFALRMLMEKYREGQKEQHCVFVDLEKAYDRVLREELGF</sequence>
<keyword evidence="3" id="KW-0812">Transmembrane</keyword>
<dbReference type="Ensembl" id="ENSMAMT00000045274.1">
    <property type="protein sequence ID" value="ENSMAMP00000067799.1"/>
    <property type="gene ID" value="ENSMAMG00000028684.1"/>
</dbReference>
<keyword evidence="8" id="KW-0675">Receptor</keyword>
<dbReference type="InterPro" id="IPR036179">
    <property type="entry name" value="Ig-like_dom_sf"/>
</dbReference>
<keyword evidence="10" id="KW-0393">Immunoglobulin domain</keyword>
<dbReference type="SUPFAM" id="SSF48726">
    <property type="entry name" value="Immunoglobulin"/>
    <property type="match status" value="1"/>
</dbReference>
<keyword evidence="7" id="KW-1015">Disulfide bond</keyword>
<reference evidence="12" key="2">
    <citation type="submission" date="2025-09" db="UniProtKB">
        <authorList>
            <consortium name="Ensembl"/>
        </authorList>
    </citation>
    <scope>IDENTIFICATION</scope>
</reference>
<dbReference type="InterPro" id="IPR013783">
    <property type="entry name" value="Ig-like_fold"/>
</dbReference>
<dbReference type="InterPro" id="IPR003599">
    <property type="entry name" value="Ig_sub"/>
</dbReference>
<evidence type="ECO:0000256" key="10">
    <source>
        <dbReference type="ARBA" id="ARBA00023319"/>
    </source>
</evidence>
<dbReference type="GO" id="GO:0031295">
    <property type="term" value="P:T cell costimulation"/>
    <property type="evidence" value="ECO:0007669"/>
    <property type="project" value="TreeGrafter"/>
</dbReference>
<evidence type="ECO:0000256" key="8">
    <source>
        <dbReference type="ARBA" id="ARBA00023170"/>
    </source>
</evidence>
<evidence type="ECO:0000256" key="7">
    <source>
        <dbReference type="ARBA" id="ARBA00023157"/>
    </source>
</evidence>
<dbReference type="PANTHER" id="PTHR25466">
    <property type="entry name" value="T-LYMPHOCYTE ACTIVATION ANTIGEN"/>
    <property type="match status" value="1"/>
</dbReference>
<dbReference type="GeneTree" id="ENSGT01150000287456"/>
<dbReference type="GO" id="GO:0009897">
    <property type="term" value="C:external side of plasma membrane"/>
    <property type="evidence" value="ECO:0007669"/>
    <property type="project" value="TreeGrafter"/>
</dbReference>
<dbReference type="Pfam" id="PF07686">
    <property type="entry name" value="V-set"/>
    <property type="match status" value="1"/>
</dbReference>
<keyword evidence="6" id="KW-0472">Membrane</keyword>
<dbReference type="InParanoid" id="A0A7N8YLS4"/>
<keyword evidence="9" id="KW-0325">Glycoprotein</keyword>
<dbReference type="PROSITE" id="PS50835">
    <property type="entry name" value="IG_LIKE"/>
    <property type="match status" value="1"/>
</dbReference>
<reference evidence="12" key="1">
    <citation type="submission" date="2025-08" db="UniProtKB">
        <authorList>
            <consortium name="Ensembl"/>
        </authorList>
    </citation>
    <scope>IDENTIFICATION</scope>
</reference>
<dbReference type="AlphaFoldDB" id="A0A7N8YLS4"/>
<dbReference type="GO" id="GO:0071222">
    <property type="term" value="P:cellular response to lipopolysaccharide"/>
    <property type="evidence" value="ECO:0007669"/>
    <property type="project" value="TreeGrafter"/>
</dbReference>
<evidence type="ECO:0000256" key="6">
    <source>
        <dbReference type="ARBA" id="ARBA00023136"/>
    </source>
</evidence>
<evidence type="ECO:0000259" key="11">
    <source>
        <dbReference type="PROSITE" id="PS50835"/>
    </source>
</evidence>
<evidence type="ECO:0000313" key="13">
    <source>
        <dbReference type="Proteomes" id="UP000261640"/>
    </source>
</evidence>
<dbReference type="GO" id="GO:0042102">
    <property type="term" value="P:positive regulation of T cell proliferation"/>
    <property type="evidence" value="ECO:0007669"/>
    <property type="project" value="TreeGrafter"/>
</dbReference>
<evidence type="ECO:0000256" key="9">
    <source>
        <dbReference type="ARBA" id="ARBA00023180"/>
    </source>
</evidence>
<keyword evidence="5" id="KW-1133">Transmembrane helix</keyword>
<evidence type="ECO:0000256" key="5">
    <source>
        <dbReference type="ARBA" id="ARBA00022989"/>
    </source>
</evidence>
<dbReference type="Proteomes" id="UP000261640">
    <property type="component" value="Unplaced"/>
</dbReference>
<keyword evidence="13" id="KW-1185">Reference proteome</keyword>
<dbReference type="Gene3D" id="2.60.40.10">
    <property type="entry name" value="Immunoglobulins"/>
    <property type="match status" value="1"/>
</dbReference>
<feature type="domain" description="Ig-like" evidence="11">
    <location>
        <begin position="17"/>
        <end position="110"/>
    </location>
</feature>
<dbReference type="InterPro" id="IPR051713">
    <property type="entry name" value="T-cell_Activation_Regulation"/>
</dbReference>
<proteinExistence type="predicted"/>
<dbReference type="PANTHER" id="PTHR25466:SF14">
    <property type="entry name" value="BUTYROPHILIN SUBFAMILY 2 MEMBER A2-LIKE-RELATED"/>
    <property type="match status" value="1"/>
</dbReference>
<dbReference type="GO" id="GO:0006955">
    <property type="term" value="P:immune response"/>
    <property type="evidence" value="ECO:0007669"/>
    <property type="project" value="TreeGrafter"/>
</dbReference>